<reference evidence="2 3" key="1">
    <citation type="submission" date="2019-07" db="EMBL/GenBank/DDBJ databases">
        <title>Whole genome shotgun sequence of Nocardia ninae NBRC 108245.</title>
        <authorList>
            <person name="Hosoyama A."/>
            <person name="Uohara A."/>
            <person name="Ohji S."/>
            <person name="Ichikawa N."/>
        </authorList>
    </citation>
    <scope>NUCLEOTIDE SEQUENCE [LARGE SCALE GENOMIC DNA]</scope>
    <source>
        <strain evidence="2 3">NBRC 108245</strain>
    </source>
</reference>
<comment type="caution">
    <text evidence="2">The sequence shown here is derived from an EMBL/GenBank/DDBJ whole genome shotgun (WGS) entry which is preliminary data.</text>
</comment>
<proteinExistence type="predicted"/>
<organism evidence="2 3">
    <name type="scientific">Nocardia ninae NBRC 108245</name>
    <dbReference type="NCBI Taxonomy" id="1210091"/>
    <lineage>
        <taxon>Bacteria</taxon>
        <taxon>Bacillati</taxon>
        <taxon>Actinomycetota</taxon>
        <taxon>Actinomycetes</taxon>
        <taxon>Mycobacteriales</taxon>
        <taxon>Nocardiaceae</taxon>
        <taxon>Nocardia</taxon>
    </lineage>
</organism>
<evidence type="ECO:0000313" key="3">
    <source>
        <dbReference type="Proteomes" id="UP000321424"/>
    </source>
</evidence>
<gene>
    <name evidence="2" type="ORF">NN4_67810</name>
</gene>
<feature type="region of interest" description="Disordered" evidence="1">
    <location>
        <begin position="13"/>
        <end position="66"/>
    </location>
</feature>
<protein>
    <submittedName>
        <fullName evidence="2">Uncharacterized protein</fullName>
    </submittedName>
</protein>
<dbReference type="AlphaFoldDB" id="A0A511MNR3"/>
<keyword evidence="3" id="KW-1185">Reference proteome</keyword>
<feature type="compositionally biased region" description="Gly residues" evidence="1">
    <location>
        <begin position="15"/>
        <end position="31"/>
    </location>
</feature>
<dbReference type="EMBL" id="BJXA01000066">
    <property type="protein sequence ID" value="GEM42262.1"/>
    <property type="molecule type" value="Genomic_DNA"/>
</dbReference>
<evidence type="ECO:0000256" key="1">
    <source>
        <dbReference type="SAM" id="MobiDB-lite"/>
    </source>
</evidence>
<accession>A0A511MNR3</accession>
<dbReference type="Proteomes" id="UP000321424">
    <property type="component" value="Unassembled WGS sequence"/>
</dbReference>
<name>A0A511MNR3_9NOCA</name>
<sequence length="66" mass="6874">MRKLLRAIRRLLGGKVAGGGPPRGGSGGGTAGVREPRRPVPPDNQLGGTRPIEPDPKTITLPDARQ</sequence>
<evidence type="ECO:0000313" key="2">
    <source>
        <dbReference type="EMBL" id="GEM42262.1"/>
    </source>
</evidence>